<evidence type="ECO:0000313" key="1">
    <source>
        <dbReference type="EMBL" id="CAD8398471.1"/>
    </source>
</evidence>
<dbReference type="PANTHER" id="PTHR28055:SF1">
    <property type="entry name" value="ALTERED INHERITANCE OF MITOCHONDRIA PROTEIN 41, MITOCHONDRIAL"/>
    <property type="match status" value="1"/>
</dbReference>
<dbReference type="Gene3D" id="1.10.10.410">
    <property type="match status" value="1"/>
</dbReference>
<dbReference type="InterPro" id="IPR023168">
    <property type="entry name" value="GatB_Yqey_C_2"/>
</dbReference>
<dbReference type="AlphaFoldDB" id="A0A7S0G2W3"/>
<name>A0A7S0G2W3_9RHOD</name>
<dbReference type="PANTHER" id="PTHR28055">
    <property type="entry name" value="ALTERED INHERITANCE OF MITOCHONDRIA PROTEIN 41, MITOCHONDRIAL"/>
    <property type="match status" value="1"/>
</dbReference>
<dbReference type="InterPro" id="IPR003789">
    <property type="entry name" value="Asn/Gln_tRNA_amidoTrase-B-like"/>
</dbReference>
<dbReference type="InterPro" id="IPR019004">
    <property type="entry name" value="YqeY/Aim41"/>
</dbReference>
<dbReference type="InterPro" id="IPR042184">
    <property type="entry name" value="YqeY/Aim41_N"/>
</dbReference>
<dbReference type="Pfam" id="PF09424">
    <property type="entry name" value="YqeY"/>
    <property type="match status" value="1"/>
</dbReference>
<dbReference type="EMBL" id="HBEK01015555">
    <property type="protein sequence ID" value="CAD8398471.1"/>
    <property type="molecule type" value="Transcribed_RNA"/>
</dbReference>
<evidence type="ECO:0008006" key="2">
    <source>
        <dbReference type="Google" id="ProtNLM"/>
    </source>
</evidence>
<gene>
    <name evidence="1" type="ORF">RMAR0315_LOCUS8463</name>
</gene>
<sequence>MAALRSRGMEVGWAIRSLGNFRTSFSGSAAGFHTLSPLLVSLADKISDDMKAAMKSRDADRLKPLRAMRARFVNKMKETGADSLSDHDATALLKSLAKQYSESIELYEQAKRPDLVASEKAELKIVETYLPKLADEATIQKWVDEVLTELGAGKVNVGRAMGMLMKSRKGAVDPILAKKLIEDRLQGA</sequence>
<dbReference type="Gene3D" id="1.10.1510.10">
    <property type="entry name" value="Uncharacterised protein YqeY/AIM41 PF09424, N-terminal domain"/>
    <property type="match status" value="1"/>
</dbReference>
<organism evidence="1">
    <name type="scientific">Rhodosorus marinus</name>
    <dbReference type="NCBI Taxonomy" id="101924"/>
    <lineage>
        <taxon>Eukaryota</taxon>
        <taxon>Rhodophyta</taxon>
        <taxon>Stylonematophyceae</taxon>
        <taxon>Stylonematales</taxon>
        <taxon>Stylonemataceae</taxon>
        <taxon>Rhodosorus</taxon>
    </lineage>
</organism>
<reference evidence="1" key="1">
    <citation type="submission" date="2021-01" db="EMBL/GenBank/DDBJ databases">
        <authorList>
            <person name="Corre E."/>
            <person name="Pelletier E."/>
            <person name="Niang G."/>
            <person name="Scheremetjew M."/>
            <person name="Finn R."/>
            <person name="Kale V."/>
            <person name="Holt S."/>
            <person name="Cochrane G."/>
            <person name="Meng A."/>
            <person name="Brown T."/>
            <person name="Cohen L."/>
        </authorList>
    </citation>
    <scope>NUCLEOTIDE SEQUENCE</scope>
    <source>
        <strain evidence="1">UTEX LB 2760</strain>
    </source>
</reference>
<protein>
    <recommendedName>
        <fullName evidence="2">Asn/Gln amidotransferase domain-containing protein</fullName>
    </recommendedName>
</protein>
<dbReference type="SUPFAM" id="SSF89095">
    <property type="entry name" value="GatB/YqeY motif"/>
    <property type="match status" value="1"/>
</dbReference>
<dbReference type="GO" id="GO:0016884">
    <property type="term" value="F:carbon-nitrogen ligase activity, with glutamine as amido-N-donor"/>
    <property type="evidence" value="ECO:0007669"/>
    <property type="project" value="InterPro"/>
</dbReference>
<accession>A0A7S0G2W3</accession>
<proteinExistence type="predicted"/>